<dbReference type="Gene3D" id="3.40.50.720">
    <property type="entry name" value="NAD(P)-binding Rossmann-like Domain"/>
    <property type="match status" value="1"/>
</dbReference>
<feature type="domain" description="Gfo/Idh/MocA-like oxidoreductase C-terminal" evidence="3">
    <location>
        <begin position="177"/>
        <end position="392"/>
    </location>
</feature>
<dbReference type="Pfam" id="PF02894">
    <property type="entry name" value="GFO_IDH_MocA_C"/>
    <property type="match status" value="1"/>
</dbReference>
<protein>
    <submittedName>
        <fullName evidence="4">Oxidoreductase</fullName>
    </submittedName>
</protein>
<dbReference type="InterPro" id="IPR036291">
    <property type="entry name" value="NAD(P)-bd_dom_sf"/>
</dbReference>
<dbReference type="RefSeq" id="WP_019392025.1">
    <property type="nucleotide sequence ID" value="NZ_ALIM01000014.1"/>
</dbReference>
<organism evidence="4 5">
    <name type="scientific">Priestia filamentosa</name>
    <dbReference type="NCBI Taxonomy" id="1402861"/>
    <lineage>
        <taxon>Bacteria</taxon>
        <taxon>Bacillati</taxon>
        <taxon>Bacillota</taxon>
        <taxon>Bacilli</taxon>
        <taxon>Bacillales</taxon>
        <taxon>Bacillaceae</taxon>
        <taxon>Priestia</taxon>
    </lineage>
</organism>
<evidence type="ECO:0000313" key="5">
    <source>
        <dbReference type="Proteomes" id="UP000036202"/>
    </source>
</evidence>
<dbReference type="KEGG" id="beo:BEH_17190"/>
<dbReference type="PANTHER" id="PTHR43593:SF1">
    <property type="entry name" value="INOSITOL 2-DEHYDROGENASE"/>
    <property type="match status" value="1"/>
</dbReference>
<dbReference type="InterPro" id="IPR050424">
    <property type="entry name" value="Gfo-Idh-MocA_inositol_DH"/>
</dbReference>
<sequence>MGEFERHSTFFSGFLNSHYLREKDKHIYKKETPLYKFNIIGAGMIGHEHIKATMLEGRATVHGIYDPNQKSVKEALHMIEESFPGHVVHVYDDLKAACEDSDVDGLIICTPNYTHKEIVEEAMKSGKHILLEKPMATTLKDAWIIQQWAESYQNVFQIGLQYRYKALYQEALYEARERNSIGNIKTMMMTEHRLPFLDKVEQWNKFSELSGGTLIEKCCHYFDLLNLFANAKPFSVYATGGNAINFKDFQYEGKKADILDHANVIIIYENGIHASFNLCMFSPLFHEDLTLCGDRGRLYGYENEDFLPYHKPSTHLEVLCGESAPAKITNPCYPETIQNSGHNGGTYYEHRAFVDAIAGEKTKAATPAEGFWSIAVASAADESIQSGKVVNMREFLDRQLS</sequence>
<evidence type="ECO:0000313" key="4">
    <source>
        <dbReference type="EMBL" id="AKO93659.1"/>
    </source>
</evidence>
<gene>
    <name evidence="4" type="ORF">BEH_17190</name>
</gene>
<dbReference type="EMBL" id="CP011974">
    <property type="protein sequence ID" value="AKO93659.1"/>
    <property type="molecule type" value="Genomic_DNA"/>
</dbReference>
<dbReference type="AlphaFoldDB" id="A0A0H4KMY1"/>
<dbReference type="OrthoDB" id="9815825at2"/>
<evidence type="ECO:0000259" key="3">
    <source>
        <dbReference type="Pfam" id="PF02894"/>
    </source>
</evidence>
<dbReference type="SUPFAM" id="SSF55347">
    <property type="entry name" value="Glyceraldehyde-3-phosphate dehydrogenase-like, C-terminal domain"/>
    <property type="match status" value="1"/>
</dbReference>
<dbReference type="Gene3D" id="3.30.360.10">
    <property type="entry name" value="Dihydrodipicolinate Reductase, domain 2"/>
    <property type="match status" value="1"/>
</dbReference>
<dbReference type="InterPro" id="IPR004104">
    <property type="entry name" value="Gfo/Idh/MocA-like_OxRdtase_C"/>
</dbReference>
<keyword evidence="5" id="KW-1185">Reference proteome</keyword>
<reference evidence="5" key="2">
    <citation type="submission" date="2015-06" db="EMBL/GenBank/DDBJ databases">
        <title>Genome Sequence of Bacillus endophyticus and Analysis of its Companion Mechanism in the Ketogulonigenium vulgare-Bacillus strain Consortium.</title>
        <authorList>
            <person name="Jia N."/>
            <person name="Du J."/>
            <person name="Ding M.-Z."/>
            <person name="Gao F."/>
            <person name="Yuan Y.-J."/>
        </authorList>
    </citation>
    <scope>NUCLEOTIDE SEQUENCE [LARGE SCALE GENOMIC DNA]</scope>
    <source>
        <strain evidence="5">Hbe603</strain>
    </source>
</reference>
<feature type="domain" description="Gfo/Idh/MocA-like oxidoreductase N-terminal" evidence="2">
    <location>
        <begin position="36"/>
        <end position="159"/>
    </location>
</feature>
<comment type="similarity">
    <text evidence="1">Belongs to the Gfo/Idh/MocA family.</text>
</comment>
<reference evidence="4 5" key="1">
    <citation type="journal article" date="2015" name="PLoS ONE">
        <title>Genome Sequence of Bacillus endophyticus and Analysis of Its Companion Mechanism in the Ketogulonigenium vulgare-Bacillus Strain Consortium.</title>
        <authorList>
            <person name="Jia N."/>
            <person name="Du J."/>
            <person name="Ding M.Z."/>
            <person name="Gao F."/>
            <person name="Yuan Y.J."/>
        </authorList>
    </citation>
    <scope>NUCLEOTIDE SEQUENCE [LARGE SCALE GENOMIC DNA]</scope>
    <source>
        <strain evidence="4 5">Hbe603</strain>
    </source>
</reference>
<dbReference type="PATRIC" id="fig|135735.6.peg.3654"/>
<accession>A0A0H4KMY1</accession>
<dbReference type="Proteomes" id="UP000036202">
    <property type="component" value="Chromosome"/>
</dbReference>
<name>A0A0H4KMY1_9BACI</name>
<dbReference type="Pfam" id="PF01408">
    <property type="entry name" value="GFO_IDH_MocA"/>
    <property type="match status" value="1"/>
</dbReference>
<dbReference type="GO" id="GO:0000166">
    <property type="term" value="F:nucleotide binding"/>
    <property type="evidence" value="ECO:0007669"/>
    <property type="project" value="InterPro"/>
</dbReference>
<evidence type="ECO:0000259" key="2">
    <source>
        <dbReference type="Pfam" id="PF01408"/>
    </source>
</evidence>
<proteinExistence type="inferred from homology"/>
<evidence type="ECO:0000256" key="1">
    <source>
        <dbReference type="ARBA" id="ARBA00010928"/>
    </source>
</evidence>
<dbReference type="InterPro" id="IPR000683">
    <property type="entry name" value="Gfo/Idh/MocA-like_OxRdtase_N"/>
</dbReference>
<dbReference type="PANTHER" id="PTHR43593">
    <property type="match status" value="1"/>
</dbReference>
<dbReference type="SUPFAM" id="SSF51735">
    <property type="entry name" value="NAD(P)-binding Rossmann-fold domains"/>
    <property type="match status" value="1"/>
</dbReference>